<reference evidence="6 7" key="1">
    <citation type="submission" date="2016-10" db="EMBL/GenBank/DDBJ databases">
        <authorList>
            <person name="Varghese N."/>
            <person name="Submissions S."/>
        </authorList>
    </citation>
    <scope>NUCLEOTIDE SEQUENCE [LARGE SCALE GENOMIC DNA]</scope>
    <source>
        <strain evidence="6 7">TC-13</strain>
    </source>
</reference>
<dbReference type="GO" id="GO:0006631">
    <property type="term" value="P:fatty acid metabolic process"/>
    <property type="evidence" value="ECO:0007669"/>
    <property type="project" value="TreeGrafter"/>
</dbReference>
<evidence type="ECO:0000259" key="4">
    <source>
        <dbReference type="Pfam" id="PF00501"/>
    </source>
</evidence>
<gene>
    <name evidence="6" type="ORF">SAMN02787113_03796</name>
</gene>
<dbReference type="PANTHER" id="PTHR43201">
    <property type="entry name" value="ACYL-COA SYNTHETASE"/>
    <property type="match status" value="1"/>
</dbReference>
<dbReference type="InterPro" id="IPR025110">
    <property type="entry name" value="AMP-bd_C"/>
</dbReference>
<dbReference type="InterPro" id="IPR020845">
    <property type="entry name" value="AMP-binding_CS"/>
</dbReference>
<evidence type="ECO:0000313" key="6">
    <source>
        <dbReference type="EMBL" id="SER43629.1"/>
    </source>
</evidence>
<comment type="similarity">
    <text evidence="1">Belongs to the ATP-dependent AMP-binding enzyme family.</text>
</comment>
<feature type="domain" description="AMP-binding enzyme C-terminal" evidence="5">
    <location>
        <begin position="410"/>
        <end position="485"/>
    </location>
</feature>
<dbReference type="NCBIfam" id="NF004837">
    <property type="entry name" value="PRK06187.1"/>
    <property type="match status" value="1"/>
</dbReference>
<dbReference type="Pfam" id="PF00501">
    <property type="entry name" value="AMP-binding"/>
    <property type="match status" value="1"/>
</dbReference>
<dbReference type="EMBL" id="FOEL01000015">
    <property type="protein sequence ID" value="SER43629.1"/>
    <property type="molecule type" value="Genomic_DNA"/>
</dbReference>
<feature type="transmembrane region" description="Helical" evidence="3">
    <location>
        <begin position="234"/>
        <end position="253"/>
    </location>
</feature>
<dbReference type="Gene3D" id="3.40.50.12780">
    <property type="entry name" value="N-terminal domain of ligase-like"/>
    <property type="match status" value="1"/>
</dbReference>
<evidence type="ECO:0000313" key="7">
    <source>
        <dbReference type="Proteomes" id="UP000199410"/>
    </source>
</evidence>
<keyword evidence="3" id="KW-0812">Transmembrane</keyword>
<dbReference type="CDD" id="cd17631">
    <property type="entry name" value="FACL_FadD13-like"/>
    <property type="match status" value="1"/>
</dbReference>
<accession>A0A1H9P747</accession>
<dbReference type="GO" id="GO:0031956">
    <property type="term" value="F:medium-chain fatty acid-CoA ligase activity"/>
    <property type="evidence" value="ECO:0007669"/>
    <property type="project" value="TreeGrafter"/>
</dbReference>
<sequence>MTMYMTDILEKYAVQQPSEIATLYDGKKLSYREFYKCVERFAAYLQEQNYKKDDVIALYTLNSDLFLIAYLGVQLAGYVAMPINTKLAAPEVEFIFNHSQAKGLIYDERLAEALEDVSYSFQHVIGFQTMNNIFKNTNLVRAVVQLEANDTAVVMYTSGTTGKPKGVMLTHENIVATADIWSSSMKMSNKDRMFICTPLFHCAGLHVFAMSMFYQGGTVVIEEAFSPTKTLAQIAITEATIFFGVPSMYTIILNTPGFKEHSFSHLRLLCYGAAPMPYELVKQVKEAFSNVNVQNLYGQTENTPAATSLLDTDALTKIGSVGKPLGQTEVRVVDSEGKEVPAGEVGEICVRGPQVMKGYLRNPEETARTIIDGWLYSGDLGRFDEEGYLYIVDRKKDMIIRGGENIYPIEVEEVLYQLPEILEAAVVGLPHEVYGEVPKAFVVFKEGKSLDEENILSYCQSQLAKYKVPYEIECLTELPRNASGKVLKHTLRPKVSTI</sequence>
<dbReference type="Pfam" id="PF13193">
    <property type="entry name" value="AMP-binding_C"/>
    <property type="match status" value="1"/>
</dbReference>
<dbReference type="SUPFAM" id="SSF56801">
    <property type="entry name" value="Acetyl-CoA synthetase-like"/>
    <property type="match status" value="1"/>
</dbReference>
<dbReference type="InterPro" id="IPR000873">
    <property type="entry name" value="AMP-dep_synth/lig_dom"/>
</dbReference>
<evidence type="ECO:0000256" key="2">
    <source>
        <dbReference type="ARBA" id="ARBA00022598"/>
    </source>
</evidence>
<dbReference type="PANTHER" id="PTHR43201:SF5">
    <property type="entry name" value="MEDIUM-CHAIN ACYL-COA LIGASE ACSF2, MITOCHONDRIAL"/>
    <property type="match status" value="1"/>
</dbReference>
<evidence type="ECO:0000256" key="1">
    <source>
        <dbReference type="ARBA" id="ARBA00006432"/>
    </source>
</evidence>
<organism evidence="6 7">
    <name type="scientific">Lysinibacillus fusiformis</name>
    <dbReference type="NCBI Taxonomy" id="28031"/>
    <lineage>
        <taxon>Bacteria</taxon>
        <taxon>Bacillati</taxon>
        <taxon>Bacillota</taxon>
        <taxon>Bacilli</taxon>
        <taxon>Bacillales</taxon>
        <taxon>Bacillaceae</taxon>
        <taxon>Lysinibacillus</taxon>
    </lineage>
</organism>
<evidence type="ECO:0000259" key="5">
    <source>
        <dbReference type="Pfam" id="PF13193"/>
    </source>
</evidence>
<dbReference type="Gene3D" id="3.30.300.30">
    <property type="match status" value="1"/>
</dbReference>
<keyword evidence="2" id="KW-0436">Ligase</keyword>
<dbReference type="InterPro" id="IPR045851">
    <property type="entry name" value="AMP-bd_C_sf"/>
</dbReference>
<dbReference type="FunFam" id="3.30.300.30:FF:000008">
    <property type="entry name" value="2,3-dihydroxybenzoate-AMP ligase"/>
    <property type="match status" value="1"/>
</dbReference>
<protein>
    <submittedName>
        <fullName evidence="6">Long-chain acyl-CoA synthetase</fullName>
    </submittedName>
</protein>
<comment type="caution">
    <text evidence="6">The sequence shown here is derived from an EMBL/GenBank/DDBJ whole genome shotgun (WGS) entry which is preliminary data.</text>
</comment>
<dbReference type="InterPro" id="IPR042099">
    <property type="entry name" value="ANL_N_sf"/>
</dbReference>
<keyword evidence="3" id="KW-1133">Transmembrane helix</keyword>
<feature type="transmembrane region" description="Helical" evidence="3">
    <location>
        <begin position="193"/>
        <end position="214"/>
    </location>
</feature>
<dbReference type="PRINTS" id="PR00154">
    <property type="entry name" value="AMPBINDING"/>
</dbReference>
<keyword evidence="3" id="KW-0472">Membrane</keyword>
<dbReference type="AlphaFoldDB" id="A0A1H9P747"/>
<dbReference type="Proteomes" id="UP000199410">
    <property type="component" value="Unassembled WGS sequence"/>
</dbReference>
<name>A0A1H9P747_9BACI</name>
<evidence type="ECO:0000256" key="3">
    <source>
        <dbReference type="SAM" id="Phobius"/>
    </source>
</evidence>
<dbReference type="InterPro" id="IPR020459">
    <property type="entry name" value="AMP-binding"/>
</dbReference>
<dbReference type="RefSeq" id="WP_089986813.1">
    <property type="nucleotide sequence ID" value="NZ_FMVP01000015.1"/>
</dbReference>
<feature type="domain" description="AMP-dependent synthetase/ligase" evidence="4">
    <location>
        <begin position="10"/>
        <end position="360"/>
    </location>
</feature>
<dbReference type="PROSITE" id="PS00455">
    <property type="entry name" value="AMP_BINDING"/>
    <property type="match status" value="1"/>
</dbReference>
<proteinExistence type="inferred from homology"/>